<feature type="domain" description="Beta-lactamase-related" evidence="2">
    <location>
        <begin position="183"/>
        <end position="474"/>
    </location>
</feature>
<dbReference type="Pfam" id="PF14534">
    <property type="entry name" value="DUF4440"/>
    <property type="match status" value="1"/>
</dbReference>
<feature type="chain" id="PRO_5005288269" description="Beta-lactamase" evidence="1">
    <location>
        <begin position="21"/>
        <end position="506"/>
    </location>
</feature>
<dbReference type="OrthoDB" id="1357763at2"/>
<protein>
    <recommendedName>
        <fullName evidence="6">Beta-lactamase</fullName>
    </recommendedName>
</protein>
<dbReference type="Gene3D" id="3.40.710.10">
    <property type="entry name" value="DD-peptidase/beta-lactamase superfamily"/>
    <property type="match status" value="1"/>
</dbReference>
<dbReference type="STRING" id="558151.ACM46_15070"/>
<dbReference type="InterPro" id="IPR001466">
    <property type="entry name" value="Beta-lactam-related"/>
</dbReference>
<dbReference type="EMBL" id="LFND01000005">
    <property type="protein sequence ID" value="KMQ61353.1"/>
    <property type="molecule type" value="Genomic_DNA"/>
</dbReference>
<keyword evidence="5" id="KW-1185">Reference proteome</keyword>
<sequence>MRPFNLITAILILLSINTRAQVNPKSELFITLQKKDSILFEQGFNKCNLSAVENLVTNDFEFYHDQNGIQDQKTFLKNFKESICENPKGKPIRKLVKGSLTVFPLYNEGKLYGALQSGIHDFYMMNDKEQRFTERAKFMATWLLEKGEWKLNKELSYDHNKPERYDPQFEDGYPFPLFNSDSEIQRLLKDLKIPSLSIGYIHDGQLQQIRSFGVQKNDIPVKYNSIYKVASLTKPITAVVVLKLVEAGKWNLDEPLANYYIDPAIKESPFLNKLTTRNVLSQKSGFPNWRYLRADKKLAFEFEPGTKFQYSGEGFEYVRKAIERKFKKSLEEIAKEILFTPLKMNDTSYYWMKATDESRYAVESDTAGRAMKYEKYDTSNAAANLLTTVEDYSQFLVHILQKAGLSEKLYKEFIQPQTQVKTGISWGLGMQILPDLPDHELALQHTGGDDGTKCIVLLLPKSKRGLIIFINSENGLIIWKKIIEEYLGKVGEEIVKRNLNKTEKQN</sequence>
<comment type="caution">
    <text evidence="4">The sequence shown here is derived from an EMBL/GenBank/DDBJ whole genome shotgun (WGS) entry which is preliminary data.</text>
</comment>
<dbReference type="AlphaFoldDB" id="A0A0J7I4P3"/>
<organism evidence="4 5">
    <name type="scientific">Chryseobacterium angstadtii</name>
    <dbReference type="NCBI Taxonomy" id="558151"/>
    <lineage>
        <taxon>Bacteria</taxon>
        <taxon>Pseudomonadati</taxon>
        <taxon>Bacteroidota</taxon>
        <taxon>Flavobacteriia</taxon>
        <taxon>Flavobacteriales</taxon>
        <taxon>Weeksellaceae</taxon>
        <taxon>Chryseobacterium group</taxon>
        <taxon>Chryseobacterium</taxon>
    </lineage>
</organism>
<dbReference type="SUPFAM" id="SSF56601">
    <property type="entry name" value="beta-lactamase/transpeptidase-like"/>
    <property type="match status" value="1"/>
</dbReference>
<dbReference type="RefSeq" id="WP_048507518.1">
    <property type="nucleotide sequence ID" value="NZ_LFND01000005.1"/>
</dbReference>
<dbReference type="PANTHER" id="PTHR46825">
    <property type="entry name" value="D-ALANYL-D-ALANINE-CARBOXYPEPTIDASE/ENDOPEPTIDASE AMPH"/>
    <property type="match status" value="1"/>
</dbReference>
<dbReference type="InterPro" id="IPR012338">
    <property type="entry name" value="Beta-lactam/transpept-like"/>
</dbReference>
<evidence type="ECO:0000313" key="4">
    <source>
        <dbReference type="EMBL" id="KMQ61353.1"/>
    </source>
</evidence>
<evidence type="ECO:0000256" key="1">
    <source>
        <dbReference type="SAM" id="SignalP"/>
    </source>
</evidence>
<dbReference type="PATRIC" id="fig|558151.6.peg.3185"/>
<accession>A0A0J7I4P3</accession>
<keyword evidence="1" id="KW-0732">Signal</keyword>
<reference evidence="4 5" key="1">
    <citation type="journal article" date="2013" name="Int. J. Syst. Evol. Microbiol.">
        <title>Chryseobacterium angstadtii sp. nov., isolated from a newt tank.</title>
        <authorList>
            <person name="Kirk K.E."/>
            <person name="Hoffman J.A."/>
            <person name="Smith K.A."/>
            <person name="Strahan B.L."/>
            <person name="Failor K.C."/>
            <person name="Krebs J.E."/>
            <person name="Gale A.N."/>
            <person name="Do T.D."/>
            <person name="Sontag T.C."/>
            <person name="Batties A.M."/>
            <person name="Mistiszyn K."/>
            <person name="Newman J.D."/>
        </authorList>
    </citation>
    <scope>NUCLEOTIDE SEQUENCE [LARGE SCALE GENOMIC DNA]</scope>
    <source>
        <strain evidence="4 5">KM</strain>
    </source>
</reference>
<dbReference type="Proteomes" id="UP000036261">
    <property type="component" value="Unassembled WGS sequence"/>
</dbReference>
<dbReference type="PANTHER" id="PTHR46825:SF9">
    <property type="entry name" value="BETA-LACTAMASE-RELATED DOMAIN-CONTAINING PROTEIN"/>
    <property type="match status" value="1"/>
</dbReference>
<evidence type="ECO:0008006" key="6">
    <source>
        <dbReference type="Google" id="ProtNLM"/>
    </source>
</evidence>
<feature type="signal peptide" evidence="1">
    <location>
        <begin position="1"/>
        <end position="20"/>
    </location>
</feature>
<dbReference type="InterPro" id="IPR027843">
    <property type="entry name" value="DUF4440"/>
</dbReference>
<evidence type="ECO:0000259" key="3">
    <source>
        <dbReference type="Pfam" id="PF14534"/>
    </source>
</evidence>
<gene>
    <name evidence="4" type="ORF">ACM46_15070</name>
</gene>
<proteinExistence type="predicted"/>
<name>A0A0J7I4P3_9FLAO</name>
<evidence type="ECO:0000259" key="2">
    <source>
        <dbReference type="Pfam" id="PF00144"/>
    </source>
</evidence>
<evidence type="ECO:0000313" key="5">
    <source>
        <dbReference type="Proteomes" id="UP000036261"/>
    </source>
</evidence>
<dbReference type="Pfam" id="PF00144">
    <property type="entry name" value="Beta-lactamase"/>
    <property type="match status" value="1"/>
</dbReference>
<feature type="domain" description="DUF4440" evidence="3">
    <location>
        <begin position="40"/>
        <end position="151"/>
    </location>
</feature>
<dbReference type="SUPFAM" id="SSF54427">
    <property type="entry name" value="NTF2-like"/>
    <property type="match status" value="1"/>
</dbReference>
<dbReference type="InterPro" id="IPR050491">
    <property type="entry name" value="AmpC-like"/>
</dbReference>
<dbReference type="InterPro" id="IPR032710">
    <property type="entry name" value="NTF2-like_dom_sf"/>
</dbReference>